<evidence type="ECO:0000313" key="2">
    <source>
        <dbReference type="EMBL" id="CAH0996658.1"/>
    </source>
</evidence>
<proteinExistence type="predicted"/>
<dbReference type="PANTHER" id="PTHR43328:SF1">
    <property type="entry name" value="N-ACETYLTRANSFERASE DOMAIN-CONTAINING PROTEIN"/>
    <property type="match status" value="1"/>
</dbReference>
<organism evidence="2 3">
    <name type="scientific">Emticicia aquatica</name>
    <dbReference type="NCBI Taxonomy" id="1681835"/>
    <lineage>
        <taxon>Bacteria</taxon>
        <taxon>Pseudomonadati</taxon>
        <taxon>Bacteroidota</taxon>
        <taxon>Cytophagia</taxon>
        <taxon>Cytophagales</taxon>
        <taxon>Leadbetterellaceae</taxon>
        <taxon>Emticicia</taxon>
    </lineage>
</organism>
<name>A0ABN8EVK7_9BACT</name>
<dbReference type="InterPro" id="IPR016181">
    <property type="entry name" value="Acyl_CoA_acyltransferase"/>
</dbReference>
<dbReference type="Pfam" id="PF13302">
    <property type="entry name" value="Acetyltransf_3"/>
    <property type="match status" value="1"/>
</dbReference>
<dbReference type="PANTHER" id="PTHR43328">
    <property type="entry name" value="ACETYLTRANSFERASE-RELATED"/>
    <property type="match status" value="1"/>
</dbReference>
<evidence type="ECO:0000313" key="3">
    <source>
        <dbReference type="Proteomes" id="UP000837932"/>
    </source>
</evidence>
<sequence>MSKNYTLRHWKIGDEKTLAENANNYKIWKNLKDIFPHPYTLTDAYEWIKIAATFPATFAIEVKGKAIGGIGILLKDDIYRKNAEIGYWIGEDYWGQGIVSSAINEVVDFTFSYYDVFRIYAGVFEYNLASMRVLEKAEFQREAILKKSLFKENELFDEHIFVKFRE</sequence>
<dbReference type="RefSeq" id="WP_238807211.1">
    <property type="nucleotide sequence ID" value="NZ_CAKLPY010000002.1"/>
</dbReference>
<comment type="caution">
    <text evidence="2">The sequence shown here is derived from an EMBL/GenBank/DDBJ whole genome shotgun (WGS) entry which is preliminary data.</text>
</comment>
<dbReference type="Proteomes" id="UP000837932">
    <property type="component" value="Unassembled WGS sequence"/>
</dbReference>
<accession>A0ABN8EVK7</accession>
<dbReference type="Gene3D" id="3.40.630.30">
    <property type="match status" value="1"/>
</dbReference>
<protein>
    <recommendedName>
        <fullName evidence="1">N-acetyltransferase domain-containing protein</fullName>
    </recommendedName>
</protein>
<keyword evidence="3" id="KW-1185">Reference proteome</keyword>
<dbReference type="SUPFAM" id="SSF55729">
    <property type="entry name" value="Acyl-CoA N-acyltransferases (Nat)"/>
    <property type="match status" value="1"/>
</dbReference>
<evidence type="ECO:0000259" key="1">
    <source>
        <dbReference type="PROSITE" id="PS51186"/>
    </source>
</evidence>
<dbReference type="PROSITE" id="PS51186">
    <property type="entry name" value="GNAT"/>
    <property type="match status" value="1"/>
</dbReference>
<gene>
    <name evidence="2" type="ORF">EMA8858_02790</name>
</gene>
<dbReference type="EMBL" id="CAKLPY010000002">
    <property type="protein sequence ID" value="CAH0996658.1"/>
    <property type="molecule type" value="Genomic_DNA"/>
</dbReference>
<feature type="domain" description="N-acetyltransferase" evidence="1">
    <location>
        <begin position="13"/>
        <end position="158"/>
    </location>
</feature>
<dbReference type="InterPro" id="IPR000182">
    <property type="entry name" value="GNAT_dom"/>
</dbReference>
<reference evidence="2" key="1">
    <citation type="submission" date="2021-12" db="EMBL/GenBank/DDBJ databases">
        <authorList>
            <person name="Rodrigo-Torres L."/>
            <person name="Arahal R. D."/>
            <person name="Lucena T."/>
        </authorList>
    </citation>
    <scope>NUCLEOTIDE SEQUENCE</scope>
    <source>
        <strain evidence="2">CECT 8858</strain>
    </source>
</reference>